<dbReference type="PROSITE" id="PS51898">
    <property type="entry name" value="TYR_RECOMBINASE"/>
    <property type="match status" value="1"/>
</dbReference>
<dbReference type="Proteomes" id="UP000675994">
    <property type="component" value="Chromosome"/>
</dbReference>
<evidence type="ECO:0000313" key="8">
    <source>
        <dbReference type="Proteomes" id="UP000675994"/>
    </source>
</evidence>
<feature type="domain" description="Core-binding (CB)" evidence="6">
    <location>
        <begin position="70"/>
        <end position="153"/>
    </location>
</feature>
<evidence type="ECO:0000259" key="5">
    <source>
        <dbReference type="PROSITE" id="PS51898"/>
    </source>
</evidence>
<evidence type="ECO:0000256" key="1">
    <source>
        <dbReference type="ARBA" id="ARBA00008857"/>
    </source>
</evidence>
<name>A0AAQ0D5X7_9STAP</name>
<keyword evidence="2 4" id="KW-0238">DNA-binding</keyword>
<dbReference type="GO" id="GO:0006310">
    <property type="term" value="P:DNA recombination"/>
    <property type="evidence" value="ECO:0007669"/>
    <property type="project" value="UniProtKB-KW"/>
</dbReference>
<dbReference type="Gene3D" id="1.10.150.130">
    <property type="match status" value="1"/>
</dbReference>
<dbReference type="PANTHER" id="PTHR30349">
    <property type="entry name" value="PHAGE INTEGRASE-RELATED"/>
    <property type="match status" value="1"/>
</dbReference>
<evidence type="ECO:0000256" key="4">
    <source>
        <dbReference type="PROSITE-ProRule" id="PRU01248"/>
    </source>
</evidence>
<dbReference type="PROSITE" id="PS51900">
    <property type="entry name" value="CB"/>
    <property type="match status" value="1"/>
</dbReference>
<dbReference type="GO" id="GO:0015074">
    <property type="term" value="P:DNA integration"/>
    <property type="evidence" value="ECO:0007669"/>
    <property type="project" value="InterPro"/>
</dbReference>
<evidence type="ECO:0000313" key="7">
    <source>
        <dbReference type="EMBL" id="QUM68653.1"/>
    </source>
</evidence>
<reference evidence="7" key="1">
    <citation type="journal article" date="2021" name="Front. Microbiol.">
        <title>Presence and Characterization of a Novel cfr-Carrying Tn558 Transposon Derivative in Staphylococcus delphini Isolated From Retail Food.</title>
        <authorList>
            <person name="Zhang F."/>
            <person name="Wu S."/>
            <person name="Huang J."/>
            <person name="Yang R."/>
            <person name="Zhang J."/>
            <person name="Lei T."/>
            <person name="Dai J."/>
            <person name="Ding Y."/>
            <person name="Xue L."/>
            <person name="Wang J."/>
            <person name="Chen M."/>
            <person name="Wu Q."/>
        </authorList>
    </citation>
    <scope>NUCLEOTIDE SEQUENCE</scope>
    <source>
        <strain evidence="7">2794-1</strain>
    </source>
</reference>
<keyword evidence="3" id="KW-0233">DNA recombination</keyword>
<dbReference type="SUPFAM" id="SSF56349">
    <property type="entry name" value="DNA breaking-rejoining enzymes"/>
    <property type="match status" value="1"/>
</dbReference>
<dbReference type="InterPro" id="IPR013762">
    <property type="entry name" value="Integrase-like_cat_sf"/>
</dbReference>
<evidence type="ECO:0000259" key="6">
    <source>
        <dbReference type="PROSITE" id="PS51900"/>
    </source>
</evidence>
<dbReference type="InterPro" id="IPR011010">
    <property type="entry name" value="DNA_brk_join_enz"/>
</dbReference>
<dbReference type="AlphaFoldDB" id="A0AAQ0D5X7"/>
<sequence length="401" mass="47774">MWVEQYKDRNNKTKYRFYEKYKDPYTNKWRRVSVVMNKNTKQTQKEALLQLTKKVEEKYLEIDHTQLQKLTVHTLLDEWVEYYKKTSGNKKTTLKNLDSRIKVIKNYIGKSVLLTKTNTKFFQNMFDKLSDNYSENQMFRQLNDLRKAVKYAVKFYDFPKPTLLYNVDIPKKVKTYKDIEKEEAKSQNFLEMDQVTKIRDYILSRKYSNKRLNFLVASLIEVQALTGMRIGELQALQIDDIDFENRKINITGTIHWLKYDNGYGYKDTTKTKNSKREIVINKRTIEILKKVILENKKMTLWDSEYIDRGFIFTTKGGNPLYTHKINKQLSEATKALKISKKVTSHTLRHTHISWLVENNISLKTIMKRVGHTDEKTTIKIYTHVTEKMDKQLTDKLESLSF</sequence>
<organism evidence="7 8">
    <name type="scientific">Staphylococcus delphini</name>
    <dbReference type="NCBI Taxonomy" id="53344"/>
    <lineage>
        <taxon>Bacteria</taxon>
        <taxon>Bacillati</taxon>
        <taxon>Bacillota</taxon>
        <taxon>Bacilli</taxon>
        <taxon>Bacillales</taxon>
        <taxon>Staphylococcaceae</taxon>
        <taxon>Staphylococcus</taxon>
        <taxon>Staphylococcus intermedius group</taxon>
    </lineage>
</organism>
<dbReference type="InterPro" id="IPR044068">
    <property type="entry name" value="CB"/>
</dbReference>
<dbReference type="Gene3D" id="1.10.443.10">
    <property type="entry name" value="Intergrase catalytic core"/>
    <property type="match status" value="1"/>
</dbReference>
<feature type="domain" description="Tyr recombinase" evidence="5">
    <location>
        <begin position="185"/>
        <end position="394"/>
    </location>
</feature>
<dbReference type="RefSeq" id="WP_212574581.1">
    <property type="nucleotide sequence ID" value="NZ_CP063367.1"/>
</dbReference>
<dbReference type="Pfam" id="PF00589">
    <property type="entry name" value="Phage_integrase"/>
    <property type="match status" value="1"/>
</dbReference>
<protein>
    <submittedName>
        <fullName evidence="7">Site-specific integrase</fullName>
    </submittedName>
</protein>
<dbReference type="GO" id="GO:0003677">
    <property type="term" value="F:DNA binding"/>
    <property type="evidence" value="ECO:0007669"/>
    <property type="project" value="UniProtKB-UniRule"/>
</dbReference>
<comment type="similarity">
    <text evidence="1">Belongs to the 'phage' integrase family.</text>
</comment>
<proteinExistence type="inferred from homology"/>
<dbReference type="EMBL" id="CP063367">
    <property type="protein sequence ID" value="QUM68653.1"/>
    <property type="molecule type" value="Genomic_DNA"/>
</dbReference>
<dbReference type="InterPro" id="IPR010998">
    <property type="entry name" value="Integrase_recombinase_N"/>
</dbReference>
<dbReference type="CDD" id="cd01189">
    <property type="entry name" value="INT_ICEBs1_C_like"/>
    <property type="match status" value="1"/>
</dbReference>
<dbReference type="InterPro" id="IPR002104">
    <property type="entry name" value="Integrase_catalytic"/>
</dbReference>
<accession>A0AAQ0D5X7</accession>
<dbReference type="PANTHER" id="PTHR30349:SF64">
    <property type="entry name" value="PROPHAGE INTEGRASE INTD-RELATED"/>
    <property type="match status" value="1"/>
</dbReference>
<evidence type="ECO:0000256" key="2">
    <source>
        <dbReference type="ARBA" id="ARBA00023125"/>
    </source>
</evidence>
<evidence type="ECO:0000256" key="3">
    <source>
        <dbReference type="ARBA" id="ARBA00023172"/>
    </source>
</evidence>
<gene>
    <name evidence="7" type="ORF">IPU22_08705</name>
</gene>
<dbReference type="InterPro" id="IPR050090">
    <property type="entry name" value="Tyrosine_recombinase_XerCD"/>
</dbReference>